<comment type="caution">
    <text evidence="2">The sequence shown here is derived from an EMBL/GenBank/DDBJ whole genome shotgun (WGS) entry which is preliminary data.</text>
</comment>
<dbReference type="Proteomes" id="UP001150238">
    <property type="component" value="Unassembled WGS sequence"/>
</dbReference>
<gene>
    <name evidence="2" type="ORF">C8J55DRAFT_564042</name>
</gene>
<dbReference type="AlphaFoldDB" id="A0A9W9DIG7"/>
<evidence type="ECO:0000313" key="2">
    <source>
        <dbReference type="EMBL" id="KAJ4470713.1"/>
    </source>
</evidence>
<dbReference type="EMBL" id="JANVFS010000031">
    <property type="protein sequence ID" value="KAJ4470713.1"/>
    <property type="molecule type" value="Genomic_DNA"/>
</dbReference>
<reference evidence="2" key="2">
    <citation type="journal article" date="2023" name="Proc. Natl. Acad. Sci. U.S.A.">
        <title>A global phylogenomic analysis of the shiitake genus Lentinula.</title>
        <authorList>
            <person name="Sierra-Patev S."/>
            <person name="Min B."/>
            <person name="Naranjo-Ortiz M."/>
            <person name="Looney B."/>
            <person name="Konkel Z."/>
            <person name="Slot J.C."/>
            <person name="Sakamoto Y."/>
            <person name="Steenwyk J.L."/>
            <person name="Rokas A."/>
            <person name="Carro J."/>
            <person name="Camarero S."/>
            <person name="Ferreira P."/>
            <person name="Molpeceres G."/>
            <person name="Ruiz-Duenas F.J."/>
            <person name="Serrano A."/>
            <person name="Henrissat B."/>
            <person name="Drula E."/>
            <person name="Hughes K.W."/>
            <person name="Mata J.L."/>
            <person name="Ishikawa N.K."/>
            <person name="Vargas-Isla R."/>
            <person name="Ushijima S."/>
            <person name="Smith C.A."/>
            <person name="Donoghue J."/>
            <person name="Ahrendt S."/>
            <person name="Andreopoulos W."/>
            <person name="He G."/>
            <person name="LaButti K."/>
            <person name="Lipzen A."/>
            <person name="Ng V."/>
            <person name="Riley R."/>
            <person name="Sandor L."/>
            <person name="Barry K."/>
            <person name="Martinez A.T."/>
            <person name="Xiao Y."/>
            <person name="Gibbons J.G."/>
            <person name="Terashima K."/>
            <person name="Grigoriev I.V."/>
            <person name="Hibbett D."/>
        </authorList>
    </citation>
    <scope>NUCLEOTIDE SEQUENCE</scope>
    <source>
        <strain evidence="2">Sp2 HRB7682 ss15</strain>
    </source>
</reference>
<organism evidence="2 3">
    <name type="scientific">Lentinula lateritia</name>
    <dbReference type="NCBI Taxonomy" id="40482"/>
    <lineage>
        <taxon>Eukaryota</taxon>
        <taxon>Fungi</taxon>
        <taxon>Dikarya</taxon>
        <taxon>Basidiomycota</taxon>
        <taxon>Agaricomycotina</taxon>
        <taxon>Agaricomycetes</taxon>
        <taxon>Agaricomycetidae</taxon>
        <taxon>Agaricales</taxon>
        <taxon>Marasmiineae</taxon>
        <taxon>Omphalotaceae</taxon>
        <taxon>Lentinula</taxon>
    </lineage>
</organism>
<proteinExistence type="predicted"/>
<feature type="region of interest" description="Disordered" evidence="1">
    <location>
        <begin position="187"/>
        <end position="222"/>
    </location>
</feature>
<protein>
    <submittedName>
        <fullName evidence="2">Uncharacterized protein</fullName>
    </submittedName>
</protein>
<evidence type="ECO:0000256" key="1">
    <source>
        <dbReference type="SAM" id="MobiDB-lite"/>
    </source>
</evidence>
<reference evidence="2" key="1">
    <citation type="submission" date="2022-08" db="EMBL/GenBank/DDBJ databases">
        <authorList>
            <consortium name="DOE Joint Genome Institute"/>
            <person name="Min B."/>
            <person name="Riley R."/>
            <person name="Sierra-Patev S."/>
            <person name="Naranjo-Ortiz M."/>
            <person name="Looney B."/>
            <person name="Konkel Z."/>
            <person name="Slot J.C."/>
            <person name="Sakamoto Y."/>
            <person name="Steenwyk J.L."/>
            <person name="Rokas A."/>
            <person name="Carro J."/>
            <person name="Camarero S."/>
            <person name="Ferreira P."/>
            <person name="Molpeceres G."/>
            <person name="Ruiz-Duenas F.J."/>
            <person name="Serrano A."/>
            <person name="Henrissat B."/>
            <person name="Drula E."/>
            <person name="Hughes K.W."/>
            <person name="Mata J.L."/>
            <person name="Ishikawa N.K."/>
            <person name="Vargas-Isla R."/>
            <person name="Ushijima S."/>
            <person name="Smith C.A."/>
            <person name="Ahrendt S."/>
            <person name="Andreopoulos W."/>
            <person name="He G."/>
            <person name="Labutti K."/>
            <person name="Lipzen A."/>
            <person name="Ng V."/>
            <person name="Sandor L."/>
            <person name="Barry K."/>
            <person name="Martinez A.T."/>
            <person name="Xiao Y."/>
            <person name="Gibbons J.G."/>
            <person name="Terashima K."/>
            <person name="Hibbett D.S."/>
            <person name="Grigoriev I.V."/>
        </authorList>
    </citation>
    <scope>NUCLEOTIDE SEQUENCE</scope>
    <source>
        <strain evidence="2">Sp2 HRB7682 ss15</strain>
    </source>
</reference>
<evidence type="ECO:0000313" key="3">
    <source>
        <dbReference type="Proteomes" id="UP001150238"/>
    </source>
</evidence>
<name>A0A9W9DIG7_9AGAR</name>
<accession>A0A9W9DIG7</accession>
<sequence>MWTCPIDSPADLSLTAAGTTNMGDGYRVRVGAELFKFLRASLLPHPQIFPGNQCSFAAIVFSPSMDPKNHLQPYAEPGIRHFSTPPPIGDAIRIAHKNTAYSTSSSWEHDFTSSPYEPRRGSYLIGSIVAPSSEASSSEHAWWILSIVILFEVDVWKISLPFAVAKLIFDSAWDHYRFTTEKLSHHGHLDSKEETSADDDDDSMYSQIPASDDVADGRGSAPKGNTHPYKCYSFSSSCGQKLAGSLNQII</sequence>